<dbReference type="PANTHER" id="PTHR46431:SF4">
    <property type="entry name" value="ASSOCIATED GOLGI PROTEIN FAMILY, PUTATIVE-RELATED"/>
    <property type="match status" value="1"/>
</dbReference>
<accession>A0A5B6UXS5</accession>
<sequence>MEINNVAYIRIKEEETELEPEKQRKKEEEEEEEENSSSSEVEFPLQEEPLPQILTDEKRSNRLFKFIAIGIPSAILVIVAIKWVGPFVLKKVIVPALQWEAHAFSTTERIFVIVTSLALFPTLCLPSTPSMWMAGMAYGYIKGLLLVMTGVSLGVSLPFFVGSMFHTKIQVSFDSLFLQRLLGKYPKEASILRLAGEGNLLHQFRTVTLIRISPLPYIMFNYAAVATNVRYIPYMMGTWVGMLPEVFIALYSGILIRSFAEATQDKKSLTPRQIIYNVVGFCASMTATIFIGINTKKRLDRLQEEELVRVHKEEPEPE</sequence>
<organism evidence="4 5">
    <name type="scientific">Gossypium australe</name>
    <dbReference type="NCBI Taxonomy" id="47621"/>
    <lineage>
        <taxon>Eukaryota</taxon>
        <taxon>Viridiplantae</taxon>
        <taxon>Streptophyta</taxon>
        <taxon>Embryophyta</taxon>
        <taxon>Tracheophyta</taxon>
        <taxon>Spermatophyta</taxon>
        <taxon>Magnoliopsida</taxon>
        <taxon>eudicotyledons</taxon>
        <taxon>Gunneridae</taxon>
        <taxon>Pentapetalae</taxon>
        <taxon>rosids</taxon>
        <taxon>malvids</taxon>
        <taxon>Malvales</taxon>
        <taxon>Malvaceae</taxon>
        <taxon>Malvoideae</taxon>
        <taxon>Gossypium</taxon>
    </lineage>
</organism>
<keyword evidence="2" id="KW-0472">Membrane</keyword>
<evidence type="ECO:0000313" key="4">
    <source>
        <dbReference type="EMBL" id="KAA3462178.1"/>
    </source>
</evidence>
<name>A0A5B6UXS5_9ROSI</name>
<feature type="region of interest" description="Disordered" evidence="1">
    <location>
        <begin position="14"/>
        <end position="43"/>
    </location>
</feature>
<keyword evidence="2 4" id="KW-0812">Transmembrane</keyword>
<feature type="transmembrane region" description="Helical" evidence="2">
    <location>
        <begin position="66"/>
        <end position="89"/>
    </location>
</feature>
<feature type="transmembrane region" description="Helical" evidence="2">
    <location>
        <begin position="140"/>
        <end position="161"/>
    </location>
</feature>
<feature type="domain" description="VTT" evidence="3">
    <location>
        <begin position="125"/>
        <end position="254"/>
    </location>
</feature>
<dbReference type="InterPro" id="IPR032816">
    <property type="entry name" value="VTT_dom"/>
</dbReference>
<dbReference type="Pfam" id="PF09335">
    <property type="entry name" value="VTT_dom"/>
    <property type="match status" value="1"/>
</dbReference>
<reference evidence="5" key="1">
    <citation type="journal article" date="2019" name="Plant Biotechnol. J.">
        <title>Genome sequencing of the Australian wild diploid species Gossypium australe highlights disease resistance and delayed gland morphogenesis.</title>
        <authorList>
            <person name="Cai Y."/>
            <person name="Cai X."/>
            <person name="Wang Q."/>
            <person name="Wang P."/>
            <person name="Zhang Y."/>
            <person name="Cai C."/>
            <person name="Xu Y."/>
            <person name="Wang K."/>
            <person name="Zhou Z."/>
            <person name="Wang C."/>
            <person name="Geng S."/>
            <person name="Li B."/>
            <person name="Dong Q."/>
            <person name="Hou Y."/>
            <person name="Wang H."/>
            <person name="Ai P."/>
            <person name="Liu Z."/>
            <person name="Yi F."/>
            <person name="Sun M."/>
            <person name="An G."/>
            <person name="Cheng J."/>
            <person name="Zhang Y."/>
            <person name="Shi Q."/>
            <person name="Xie Y."/>
            <person name="Shi X."/>
            <person name="Chang Y."/>
            <person name="Huang F."/>
            <person name="Chen Y."/>
            <person name="Hong S."/>
            <person name="Mi L."/>
            <person name="Sun Q."/>
            <person name="Zhang L."/>
            <person name="Zhou B."/>
            <person name="Peng R."/>
            <person name="Zhang X."/>
            <person name="Liu F."/>
        </authorList>
    </citation>
    <scope>NUCLEOTIDE SEQUENCE [LARGE SCALE GENOMIC DNA]</scope>
    <source>
        <strain evidence="5">cv. PA1801</strain>
    </source>
</reference>
<proteinExistence type="predicted"/>
<dbReference type="Proteomes" id="UP000325315">
    <property type="component" value="Unassembled WGS sequence"/>
</dbReference>
<feature type="transmembrane region" description="Helical" evidence="2">
    <location>
        <begin position="110"/>
        <end position="128"/>
    </location>
</feature>
<keyword evidence="2" id="KW-1133">Transmembrane helix</keyword>
<evidence type="ECO:0000313" key="5">
    <source>
        <dbReference type="Proteomes" id="UP000325315"/>
    </source>
</evidence>
<dbReference type="EMBL" id="SMMG02000009">
    <property type="protein sequence ID" value="KAA3462178.1"/>
    <property type="molecule type" value="Genomic_DNA"/>
</dbReference>
<dbReference type="AlphaFoldDB" id="A0A5B6UXS5"/>
<evidence type="ECO:0000259" key="3">
    <source>
        <dbReference type="Pfam" id="PF09335"/>
    </source>
</evidence>
<comment type="caution">
    <text evidence="4">The sequence shown here is derived from an EMBL/GenBank/DDBJ whole genome shotgun (WGS) entry which is preliminary data.</text>
</comment>
<keyword evidence="5" id="KW-1185">Reference proteome</keyword>
<dbReference type="OrthoDB" id="202840at2759"/>
<evidence type="ECO:0000256" key="2">
    <source>
        <dbReference type="SAM" id="Phobius"/>
    </source>
</evidence>
<dbReference type="PANTHER" id="PTHR46431">
    <property type="entry name" value="EXPRESSED PROTEIN"/>
    <property type="match status" value="1"/>
</dbReference>
<evidence type="ECO:0000256" key="1">
    <source>
        <dbReference type="SAM" id="MobiDB-lite"/>
    </source>
</evidence>
<gene>
    <name evidence="4" type="ORF">EPI10_028691</name>
</gene>
<protein>
    <submittedName>
        <fullName evidence="4">Transmembrane protein 64-like</fullName>
    </submittedName>
</protein>
<feature type="transmembrane region" description="Helical" evidence="2">
    <location>
        <begin position="274"/>
        <end position="293"/>
    </location>
</feature>
<feature type="transmembrane region" description="Helical" evidence="2">
    <location>
        <begin position="231"/>
        <end position="254"/>
    </location>
</feature>